<dbReference type="PROSITE" id="PS00893">
    <property type="entry name" value="NUDIX_BOX"/>
    <property type="match status" value="1"/>
</dbReference>
<dbReference type="Proteomes" id="UP001386437">
    <property type="component" value="Unassembled WGS sequence"/>
</dbReference>
<dbReference type="Pfam" id="PF00293">
    <property type="entry name" value="NUDIX"/>
    <property type="match status" value="1"/>
</dbReference>
<dbReference type="PRINTS" id="PR00502">
    <property type="entry name" value="NUDIXFAMILY"/>
</dbReference>
<reference evidence="5 6" key="1">
    <citation type="journal article" date="2022" name="Arch. Microbiol.">
        <title>Paraburkholderia bengalensis sp. nov. isolated from roots of Oryza sativa, IR64.</title>
        <authorList>
            <person name="Nag P."/>
            <person name="Mondal N."/>
            <person name="Sarkar J."/>
            <person name="Das S."/>
        </authorList>
    </citation>
    <scope>NUCLEOTIDE SEQUENCE [LARGE SCALE GENOMIC DNA]</scope>
    <source>
        <strain evidence="5 6">IR64_4_BI</strain>
    </source>
</reference>
<dbReference type="Gene3D" id="3.90.79.10">
    <property type="entry name" value="Nucleoside Triphosphate Pyrophosphohydrolase"/>
    <property type="match status" value="1"/>
</dbReference>
<evidence type="ECO:0000259" key="4">
    <source>
        <dbReference type="PROSITE" id="PS51462"/>
    </source>
</evidence>
<dbReference type="InterPro" id="IPR000086">
    <property type="entry name" value="NUDIX_hydrolase_dom"/>
</dbReference>
<dbReference type="RefSeq" id="WP_336598303.1">
    <property type="nucleotide sequence ID" value="NZ_JACFYJ010000017.1"/>
</dbReference>
<dbReference type="InterPro" id="IPR015797">
    <property type="entry name" value="NUDIX_hydrolase-like_dom_sf"/>
</dbReference>
<protein>
    <submittedName>
        <fullName evidence="5">NUDIX domain-containing protein</fullName>
    </submittedName>
</protein>
<dbReference type="CDD" id="cd04667">
    <property type="entry name" value="NUDIX_Hydrolase"/>
    <property type="match status" value="1"/>
</dbReference>
<comment type="cofactor">
    <cofactor evidence="1">
        <name>Mg(2+)</name>
        <dbReference type="ChEBI" id="CHEBI:18420"/>
    </cofactor>
</comment>
<evidence type="ECO:0000256" key="2">
    <source>
        <dbReference type="ARBA" id="ARBA00022801"/>
    </source>
</evidence>
<evidence type="ECO:0000256" key="3">
    <source>
        <dbReference type="RuleBase" id="RU003476"/>
    </source>
</evidence>
<accession>A0ABU8IS46</accession>
<keyword evidence="2 3" id="KW-0378">Hydrolase</keyword>
<dbReference type="PANTHER" id="PTHR43736">
    <property type="entry name" value="ADP-RIBOSE PYROPHOSPHATASE"/>
    <property type="match status" value="1"/>
</dbReference>
<organism evidence="5 6">
    <name type="scientific">Paraburkholderia bengalensis</name>
    <dbReference type="NCBI Taxonomy" id="2747562"/>
    <lineage>
        <taxon>Bacteria</taxon>
        <taxon>Pseudomonadati</taxon>
        <taxon>Pseudomonadota</taxon>
        <taxon>Betaproteobacteria</taxon>
        <taxon>Burkholderiales</taxon>
        <taxon>Burkholderiaceae</taxon>
        <taxon>Paraburkholderia</taxon>
    </lineage>
</organism>
<dbReference type="PROSITE" id="PS51462">
    <property type="entry name" value="NUDIX"/>
    <property type="match status" value="1"/>
</dbReference>
<dbReference type="SUPFAM" id="SSF55811">
    <property type="entry name" value="Nudix"/>
    <property type="match status" value="1"/>
</dbReference>
<evidence type="ECO:0000256" key="1">
    <source>
        <dbReference type="ARBA" id="ARBA00001946"/>
    </source>
</evidence>
<feature type="domain" description="Nudix hydrolase" evidence="4">
    <location>
        <begin position="1"/>
        <end position="118"/>
    </location>
</feature>
<dbReference type="InterPro" id="IPR020084">
    <property type="entry name" value="NUDIX_hydrolase_CS"/>
</dbReference>
<comment type="similarity">
    <text evidence="3">Belongs to the Nudix hydrolase family.</text>
</comment>
<sequence>MKNRATVLCIRGDRILLVARARARWALPGGRIKRDETPADAARRELEEETGLAATDVIYLFQFGGSSTHHHVFLADVPTHAEPEPMNEIARCRWFVHRKIATLSASVPTRGIVELVARATTDTDGS</sequence>
<dbReference type="InterPro" id="IPR020476">
    <property type="entry name" value="Nudix_hydrolase"/>
</dbReference>
<comment type="caution">
    <text evidence="5">The sequence shown here is derived from an EMBL/GenBank/DDBJ whole genome shotgun (WGS) entry which is preliminary data.</text>
</comment>
<gene>
    <name evidence="5" type="ORF">H3V53_13180</name>
</gene>
<proteinExistence type="inferred from homology"/>
<dbReference type="PANTHER" id="PTHR43736:SF1">
    <property type="entry name" value="DIHYDRONEOPTERIN TRIPHOSPHATE DIPHOSPHATASE"/>
    <property type="match status" value="1"/>
</dbReference>
<evidence type="ECO:0000313" key="5">
    <source>
        <dbReference type="EMBL" id="MEI5998118.1"/>
    </source>
</evidence>
<dbReference type="EMBL" id="JACFYJ010000017">
    <property type="protein sequence ID" value="MEI5998118.1"/>
    <property type="molecule type" value="Genomic_DNA"/>
</dbReference>
<name>A0ABU8IS46_9BURK</name>
<keyword evidence="6" id="KW-1185">Reference proteome</keyword>
<evidence type="ECO:0000313" key="6">
    <source>
        <dbReference type="Proteomes" id="UP001386437"/>
    </source>
</evidence>